<feature type="signal peptide" evidence="1">
    <location>
        <begin position="1"/>
        <end position="20"/>
    </location>
</feature>
<dbReference type="STRING" id="1005928.SAMN04487859_12431"/>
<gene>
    <name evidence="2" type="ORF">SAMN04487859_12431</name>
</gene>
<evidence type="ECO:0000256" key="1">
    <source>
        <dbReference type="SAM" id="SignalP"/>
    </source>
</evidence>
<accession>A0A1I5G2L9</accession>
<organism evidence="2 3">
    <name type="scientific">Roseovarius lutimaris</name>
    <dbReference type="NCBI Taxonomy" id="1005928"/>
    <lineage>
        <taxon>Bacteria</taxon>
        <taxon>Pseudomonadati</taxon>
        <taxon>Pseudomonadota</taxon>
        <taxon>Alphaproteobacteria</taxon>
        <taxon>Rhodobacterales</taxon>
        <taxon>Roseobacteraceae</taxon>
        <taxon>Roseovarius</taxon>
    </lineage>
</organism>
<dbReference type="AlphaFoldDB" id="A0A1I5G2L9"/>
<sequence>MRLLLTSLILAVGLSGPARADESAVKAVISAQIEAFLANDVDRAWGYASPTIQQRFGSSAQFGTMVRKGYPMVWRPSEVTFWDSEVIAGKLWQNVLVRDAGGALYVVEYQMIEGEGGWKINAVRVRKTPGGTV</sequence>
<protein>
    <recommendedName>
        <fullName evidence="4">DUF4864 domain-containing protein</fullName>
    </recommendedName>
</protein>
<dbReference type="OrthoDB" id="9130422at2"/>
<name>A0A1I5G2L9_9RHOB</name>
<evidence type="ECO:0008006" key="4">
    <source>
        <dbReference type="Google" id="ProtNLM"/>
    </source>
</evidence>
<dbReference type="EMBL" id="FOVP01000024">
    <property type="protein sequence ID" value="SFO30119.1"/>
    <property type="molecule type" value="Genomic_DNA"/>
</dbReference>
<evidence type="ECO:0000313" key="2">
    <source>
        <dbReference type="EMBL" id="SFO30119.1"/>
    </source>
</evidence>
<proteinExistence type="predicted"/>
<reference evidence="3" key="1">
    <citation type="submission" date="2016-10" db="EMBL/GenBank/DDBJ databases">
        <authorList>
            <person name="Varghese N."/>
            <person name="Submissions S."/>
        </authorList>
    </citation>
    <scope>NUCLEOTIDE SEQUENCE [LARGE SCALE GENOMIC DNA]</scope>
    <source>
        <strain evidence="3">DSM 28463</strain>
    </source>
</reference>
<dbReference type="Pfam" id="PF16156">
    <property type="entry name" value="DUF4864"/>
    <property type="match status" value="1"/>
</dbReference>
<dbReference type="RefSeq" id="WP_092841767.1">
    <property type="nucleotide sequence ID" value="NZ_FOVP01000024.1"/>
</dbReference>
<dbReference type="SUPFAM" id="SSF54427">
    <property type="entry name" value="NTF2-like"/>
    <property type="match status" value="1"/>
</dbReference>
<dbReference type="InterPro" id="IPR032710">
    <property type="entry name" value="NTF2-like_dom_sf"/>
</dbReference>
<feature type="chain" id="PRO_5011470537" description="DUF4864 domain-containing protein" evidence="1">
    <location>
        <begin position="21"/>
        <end position="133"/>
    </location>
</feature>
<keyword evidence="1" id="KW-0732">Signal</keyword>
<dbReference type="InterPro" id="IPR032347">
    <property type="entry name" value="DUF4864"/>
</dbReference>
<dbReference type="Proteomes" id="UP000198599">
    <property type="component" value="Unassembled WGS sequence"/>
</dbReference>
<evidence type="ECO:0000313" key="3">
    <source>
        <dbReference type="Proteomes" id="UP000198599"/>
    </source>
</evidence>
<keyword evidence="3" id="KW-1185">Reference proteome</keyword>